<sequence>RPEFALAIKLKSDYGKAYILLGDSFIASRDNLGDDFQQRTAYWVAADMYKKATSVDPSVAEETNQKLTDYAGQYPNNEDIFFRDIEDGDPYLVGGCINEYTTVRSSK</sequence>
<evidence type="ECO:0008006" key="2">
    <source>
        <dbReference type="Google" id="ProtNLM"/>
    </source>
</evidence>
<gene>
    <name evidence="1" type="ORF">S01H1_36047</name>
</gene>
<protein>
    <recommendedName>
        <fullName evidence="2">Outer membrane lipoprotein BamD-like domain-containing protein</fullName>
    </recommendedName>
</protein>
<comment type="caution">
    <text evidence="1">The sequence shown here is derived from an EMBL/GenBank/DDBJ whole genome shotgun (WGS) entry which is preliminary data.</text>
</comment>
<dbReference type="AlphaFoldDB" id="X0U7F4"/>
<feature type="non-terminal residue" evidence="1">
    <location>
        <position position="1"/>
    </location>
</feature>
<reference evidence="1" key="1">
    <citation type="journal article" date="2014" name="Front. Microbiol.">
        <title>High frequency of phylogenetically diverse reductive dehalogenase-homologous genes in deep subseafloor sedimentary metagenomes.</title>
        <authorList>
            <person name="Kawai M."/>
            <person name="Futagami T."/>
            <person name="Toyoda A."/>
            <person name="Takaki Y."/>
            <person name="Nishi S."/>
            <person name="Hori S."/>
            <person name="Arai W."/>
            <person name="Tsubouchi T."/>
            <person name="Morono Y."/>
            <person name="Uchiyama I."/>
            <person name="Ito T."/>
            <person name="Fujiyama A."/>
            <person name="Inagaki F."/>
            <person name="Takami H."/>
        </authorList>
    </citation>
    <scope>NUCLEOTIDE SEQUENCE</scope>
    <source>
        <strain evidence="1">Expedition CK06-06</strain>
    </source>
</reference>
<evidence type="ECO:0000313" key="1">
    <source>
        <dbReference type="EMBL" id="GAG01450.1"/>
    </source>
</evidence>
<proteinExistence type="predicted"/>
<accession>X0U7F4</accession>
<name>X0U7F4_9ZZZZ</name>
<dbReference type="EMBL" id="BARS01022554">
    <property type="protein sequence ID" value="GAG01450.1"/>
    <property type="molecule type" value="Genomic_DNA"/>
</dbReference>
<organism evidence="1">
    <name type="scientific">marine sediment metagenome</name>
    <dbReference type="NCBI Taxonomy" id="412755"/>
    <lineage>
        <taxon>unclassified sequences</taxon>
        <taxon>metagenomes</taxon>
        <taxon>ecological metagenomes</taxon>
    </lineage>
</organism>